<dbReference type="InterPro" id="IPR039261">
    <property type="entry name" value="FNR_nucleotide-bd"/>
</dbReference>
<dbReference type="InterPro" id="IPR012675">
    <property type="entry name" value="Beta-grasp_dom_sf"/>
</dbReference>
<dbReference type="PANTHER" id="PTHR47354">
    <property type="entry name" value="NADH OXIDOREDUCTASE HCR"/>
    <property type="match status" value="1"/>
</dbReference>
<dbReference type="PRINTS" id="PR00410">
    <property type="entry name" value="PHEHYDRXLASE"/>
</dbReference>
<dbReference type="InterPro" id="IPR050415">
    <property type="entry name" value="MRET"/>
</dbReference>
<comment type="caution">
    <text evidence="3">The sequence shown here is derived from an EMBL/GenBank/DDBJ whole genome shotgun (WGS) entry which is preliminary data.</text>
</comment>
<dbReference type="Proteomes" id="UP000476332">
    <property type="component" value="Unassembled WGS sequence"/>
</dbReference>
<feature type="domain" description="2Fe-2S ferredoxin-type" evidence="1">
    <location>
        <begin position="2"/>
        <end position="92"/>
    </location>
</feature>
<dbReference type="InterPro" id="IPR006058">
    <property type="entry name" value="2Fe2S_fd_BS"/>
</dbReference>
<sequence length="343" mass="36516">MPDVTLLNIGRTIRVPDGETILSAALAEGIDYPHGCKSGRCGICKSRRASGDVDLLDHSRFALTPAERDAGLILACRAVPKGSASVAWLEDEDTARHPVRSIEAEVVGTELLTHDILRLRLKGGSPPLQFAPGQYATLELPGETSRDYSMANAPGAEVVEFHVRRVPGGRTSGAIHDRLQTGDRVWLTGPRGAANLRAGHTGPILAVAGGSGLAPILSILESAVAQGMRQPIRVYIGGRDERDLYGLDRLARLAAQHGDMTVTPVLSAPSAPTDRRTGFLHTVVHADLQAFDGWKCYTAGPPAMIDALTEVVLARGLQREDLHADVFFTPTTAPRSVEIAAAD</sequence>
<dbReference type="SUPFAM" id="SSF54292">
    <property type="entry name" value="2Fe-2S ferredoxin-like"/>
    <property type="match status" value="1"/>
</dbReference>
<reference evidence="3 4" key="1">
    <citation type="submission" date="2020-01" db="EMBL/GenBank/DDBJ databases">
        <title>Genomes of bacteria type strains.</title>
        <authorList>
            <person name="Chen J."/>
            <person name="Zhu S."/>
            <person name="Chen J."/>
        </authorList>
    </citation>
    <scope>NUCLEOTIDE SEQUENCE [LARGE SCALE GENOMIC DNA]</scope>
    <source>
        <strain evidence="3 4">KCTC 52919</strain>
    </source>
</reference>
<dbReference type="PROSITE" id="PS51384">
    <property type="entry name" value="FAD_FR"/>
    <property type="match status" value="1"/>
</dbReference>
<dbReference type="Gene3D" id="3.10.20.30">
    <property type="match status" value="1"/>
</dbReference>
<dbReference type="InterPro" id="IPR017938">
    <property type="entry name" value="Riboflavin_synthase-like_b-brl"/>
</dbReference>
<dbReference type="CDD" id="cd06187">
    <property type="entry name" value="O2ase_reductase_like"/>
    <property type="match status" value="1"/>
</dbReference>
<dbReference type="InterPro" id="IPR036010">
    <property type="entry name" value="2Fe-2S_ferredoxin-like_sf"/>
</dbReference>
<dbReference type="Pfam" id="PF00111">
    <property type="entry name" value="Fer2"/>
    <property type="match status" value="1"/>
</dbReference>
<dbReference type="PANTHER" id="PTHR47354:SF5">
    <property type="entry name" value="PROTEIN RFBI"/>
    <property type="match status" value="1"/>
</dbReference>
<accession>A0A6L9MN17</accession>
<dbReference type="RefSeq" id="WP_163045969.1">
    <property type="nucleotide sequence ID" value="NZ_JAAAMJ010000028.1"/>
</dbReference>
<dbReference type="CDD" id="cd00207">
    <property type="entry name" value="fer2"/>
    <property type="match status" value="1"/>
</dbReference>
<dbReference type="InterPro" id="IPR017927">
    <property type="entry name" value="FAD-bd_FR_type"/>
</dbReference>
<dbReference type="GO" id="GO:0016491">
    <property type="term" value="F:oxidoreductase activity"/>
    <property type="evidence" value="ECO:0007669"/>
    <property type="project" value="InterPro"/>
</dbReference>
<dbReference type="EMBL" id="JAAAMJ010000028">
    <property type="protein sequence ID" value="NDV89115.1"/>
    <property type="molecule type" value="Genomic_DNA"/>
</dbReference>
<evidence type="ECO:0000313" key="3">
    <source>
        <dbReference type="EMBL" id="NDV89115.1"/>
    </source>
</evidence>
<dbReference type="GO" id="GO:0051537">
    <property type="term" value="F:2 iron, 2 sulfur cluster binding"/>
    <property type="evidence" value="ECO:0007669"/>
    <property type="project" value="InterPro"/>
</dbReference>
<feature type="domain" description="FAD-binding FR-type" evidence="2">
    <location>
        <begin position="99"/>
        <end position="197"/>
    </location>
</feature>
<protein>
    <submittedName>
        <fullName evidence="3">2Fe-2S iron-sulfur cluster binding domain-containing protein</fullName>
    </submittedName>
</protein>
<dbReference type="InterPro" id="IPR008333">
    <property type="entry name" value="Cbr1-like_FAD-bd_dom"/>
</dbReference>
<name>A0A6L9MN17_9HYPH</name>
<dbReference type="PROSITE" id="PS00197">
    <property type="entry name" value="2FE2S_FER_1"/>
    <property type="match status" value="1"/>
</dbReference>
<dbReference type="PROSITE" id="PS51085">
    <property type="entry name" value="2FE2S_FER_2"/>
    <property type="match status" value="1"/>
</dbReference>
<dbReference type="Gene3D" id="3.40.50.80">
    <property type="entry name" value="Nucleotide-binding domain of ferredoxin-NADP reductase (FNR) module"/>
    <property type="match status" value="1"/>
</dbReference>
<dbReference type="Gene3D" id="2.40.30.10">
    <property type="entry name" value="Translation factors"/>
    <property type="match status" value="1"/>
</dbReference>
<evidence type="ECO:0000259" key="1">
    <source>
        <dbReference type="PROSITE" id="PS51085"/>
    </source>
</evidence>
<dbReference type="SUPFAM" id="SSF52343">
    <property type="entry name" value="Ferredoxin reductase-like, C-terminal NADP-linked domain"/>
    <property type="match status" value="1"/>
</dbReference>
<evidence type="ECO:0000313" key="4">
    <source>
        <dbReference type="Proteomes" id="UP000476332"/>
    </source>
</evidence>
<dbReference type="Pfam" id="PF00970">
    <property type="entry name" value="FAD_binding_6"/>
    <property type="match status" value="1"/>
</dbReference>
<evidence type="ECO:0000259" key="2">
    <source>
        <dbReference type="PROSITE" id="PS51384"/>
    </source>
</evidence>
<dbReference type="SUPFAM" id="SSF63380">
    <property type="entry name" value="Riboflavin synthase domain-like"/>
    <property type="match status" value="1"/>
</dbReference>
<dbReference type="Pfam" id="PF00175">
    <property type="entry name" value="NAD_binding_1"/>
    <property type="match status" value="1"/>
</dbReference>
<keyword evidence="4" id="KW-1185">Reference proteome</keyword>
<dbReference type="InterPro" id="IPR001041">
    <property type="entry name" value="2Fe-2S_ferredoxin-type"/>
</dbReference>
<gene>
    <name evidence="3" type="ORF">GTW51_20800</name>
</gene>
<dbReference type="AlphaFoldDB" id="A0A6L9MN17"/>
<dbReference type="InterPro" id="IPR001433">
    <property type="entry name" value="OxRdtase_FAD/NAD-bd"/>
</dbReference>
<organism evidence="3 4">
    <name type="scientific">Aurantimonas aggregata</name>
    <dbReference type="NCBI Taxonomy" id="2047720"/>
    <lineage>
        <taxon>Bacteria</taxon>
        <taxon>Pseudomonadati</taxon>
        <taxon>Pseudomonadota</taxon>
        <taxon>Alphaproteobacteria</taxon>
        <taxon>Hyphomicrobiales</taxon>
        <taxon>Aurantimonadaceae</taxon>
        <taxon>Aurantimonas</taxon>
    </lineage>
</organism>
<proteinExistence type="predicted"/>